<keyword evidence="1" id="KW-1133">Transmembrane helix</keyword>
<keyword evidence="1" id="KW-0472">Membrane</keyword>
<dbReference type="EMBL" id="JBHUDE010000015">
    <property type="protein sequence ID" value="MFD1606826.1"/>
    <property type="molecule type" value="Genomic_DNA"/>
</dbReference>
<proteinExistence type="predicted"/>
<organism evidence="2 3">
    <name type="scientific">Oceanobacillus luteolus</name>
    <dbReference type="NCBI Taxonomy" id="1274358"/>
    <lineage>
        <taxon>Bacteria</taxon>
        <taxon>Bacillati</taxon>
        <taxon>Bacillota</taxon>
        <taxon>Bacilli</taxon>
        <taxon>Bacillales</taxon>
        <taxon>Bacillaceae</taxon>
        <taxon>Oceanobacillus</taxon>
    </lineage>
</organism>
<feature type="transmembrane region" description="Helical" evidence="1">
    <location>
        <begin position="43"/>
        <end position="63"/>
    </location>
</feature>
<dbReference type="Proteomes" id="UP001597221">
    <property type="component" value="Unassembled WGS sequence"/>
</dbReference>
<protein>
    <submittedName>
        <fullName evidence="2">Uncharacterized protein</fullName>
    </submittedName>
</protein>
<evidence type="ECO:0000313" key="2">
    <source>
        <dbReference type="EMBL" id="MFD1606826.1"/>
    </source>
</evidence>
<dbReference type="RefSeq" id="WP_379596146.1">
    <property type="nucleotide sequence ID" value="NZ_JBHUDE010000015.1"/>
</dbReference>
<keyword evidence="1" id="KW-0812">Transmembrane</keyword>
<feature type="transmembrane region" description="Helical" evidence="1">
    <location>
        <begin position="6"/>
        <end position="31"/>
    </location>
</feature>
<comment type="caution">
    <text evidence="2">The sequence shown here is derived from an EMBL/GenBank/DDBJ whole genome shotgun (WGS) entry which is preliminary data.</text>
</comment>
<sequence length="128" mass="13643">MPFAEIGLTVTKVGSMVGILIIIFGAFLYLIENKNRGVMFATAARALGVGSLIVMVSIPFSIPNLLLSASSIQEISMLSIIIISVFLGSPLIFMGLASFISLHAKAHVILRTIVAQGELETLSPIQKK</sequence>
<feature type="transmembrane region" description="Helical" evidence="1">
    <location>
        <begin position="75"/>
        <end position="102"/>
    </location>
</feature>
<keyword evidence="3" id="KW-1185">Reference proteome</keyword>
<reference evidence="3" key="1">
    <citation type="journal article" date="2019" name="Int. J. Syst. Evol. Microbiol.">
        <title>The Global Catalogue of Microorganisms (GCM) 10K type strain sequencing project: providing services to taxonomists for standard genome sequencing and annotation.</title>
        <authorList>
            <consortium name="The Broad Institute Genomics Platform"/>
            <consortium name="The Broad Institute Genome Sequencing Center for Infectious Disease"/>
            <person name="Wu L."/>
            <person name="Ma J."/>
        </authorList>
    </citation>
    <scope>NUCLEOTIDE SEQUENCE [LARGE SCALE GENOMIC DNA]</scope>
    <source>
        <strain evidence="3">CGMCC 1.12376</strain>
    </source>
</reference>
<name>A0ABW4HN57_9BACI</name>
<evidence type="ECO:0000256" key="1">
    <source>
        <dbReference type="SAM" id="Phobius"/>
    </source>
</evidence>
<evidence type="ECO:0000313" key="3">
    <source>
        <dbReference type="Proteomes" id="UP001597221"/>
    </source>
</evidence>
<accession>A0ABW4HN57</accession>
<gene>
    <name evidence="2" type="ORF">ACFSBH_04080</name>
</gene>